<keyword evidence="2" id="KW-1277">Toxin-antitoxin system</keyword>
<evidence type="ECO:0000256" key="3">
    <source>
        <dbReference type="ARBA" id="ARBA00022722"/>
    </source>
</evidence>
<dbReference type="PANTHER" id="PTHR34139:SF1">
    <property type="entry name" value="RNASE MJ1380-RELATED"/>
    <property type="match status" value="1"/>
</dbReference>
<dbReference type="GO" id="GO:0000166">
    <property type="term" value="F:nucleotide binding"/>
    <property type="evidence" value="ECO:0007669"/>
    <property type="project" value="UniProtKB-KW"/>
</dbReference>
<sequence length="145" mass="17044">MQEGNKDFLYLLRMLEAIGKILFYTKDYVTADAFLFSNHQKDYNASLLLLLHIGEQATKVSSNTKQKFPEIDWKIIKDFRNRVAHDYINVDKLIVFSVIKQQLPVLQNQLILCIKKQIDDNVFLKEELEISKGSIFYEHIDFSKL</sequence>
<dbReference type="GO" id="GO:0110001">
    <property type="term" value="C:toxin-antitoxin complex"/>
    <property type="evidence" value="ECO:0007669"/>
    <property type="project" value="InterPro"/>
</dbReference>
<evidence type="ECO:0000256" key="4">
    <source>
        <dbReference type="ARBA" id="ARBA00022741"/>
    </source>
</evidence>
<proteinExistence type="predicted"/>
<dbReference type="AlphaFoldDB" id="A0A1J5T626"/>
<dbReference type="PANTHER" id="PTHR34139">
    <property type="entry name" value="UPF0331 PROTEIN MJ0127"/>
    <property type="match status" value="1"/>
</dbReference>
<gene>
    <name evidence="6" type="ORF">GALL_102440</name>
</gene>
<dbReference type="Pfam" id="PF01934">
    <property type="entry name" value="HepT-like"/>
    <property type="match status" value="1"/>
</dbReference>
<organism evidence="6">
    <name type="scientific">mine drainage metagenome</name>
    <dbReference type="NCBI Taxonomy" id="410659"/>
    <lineage>
        <taxon>unclassified sequences</taxon>
        <taxon>metagenomes</taxon>
        <taxon>ecological metagenomes</taxon>
    </lineage>
</organism>
<evidence type="ECO:0000256" key="5">
    <source>
        <dbReference type="ARBA" id="ARBA00022801"/>
    </source>
</evidence>
<evidence type="ECO:0000313" key="6">
    <source>
        <dbReference type="EMBL" id="OIR07582.1"/>
    </source>
</evidence>
<evidence type="ECO:0000256" key="1">
    <source>
        <dbReference type="ARBA" id="ARBA00022553"/>
    </source>
</evidence>
<dbReference type="GO" id="GO:0004540">
    <property type="term" value="F:RNA nuclease activity"/>
    <property type="evidence" value="ECO:0007669"/>
    <property type="project" value="InterPro"/>
</dbReference>
<keyword evidence="3" id="KW-0540">Nuclease</keyword>
<protein>
    <recommendedName>
        <fullName evidence="7">DUF86 domain-containing protein</fullName>
    </recommendedName>
</protein>
<comment type="caution">
    <text evidence="6">The sequence shown here is derived from an EMBL/GenBank/DDBJ whole genome shotgun (WGS) entry which is preliminary data.</text>
</comment>
<accession>A0A1J5T626</accession>
<keyword evidence="5" id="KW-0378">Hydrolase</keyword>
<dbReference type="EMBL" id="MLJW01000036">
    <property type="protein sequence ID" value="OIR07582.1"/>
    <property type="molecule type" value="Genomic_DNA"/>
</dbReference>
<dbReference type="InterPro" id="IPR008201">
    <property type="entry name" value="HepT-like"/>
</dbReference>
<name>A0A1J5T626_9ZZZZ</name>
<keyword evidence="1" id="KW-0597">Phosphoprotein</keyword>
<evidence type="ECO:0000256" key="2">
    <source>
        <dbReference type="ARBA" id="ARBA00022649"/>
    </source>
</evidence>
<dbReference type="GO" id="GO:0016787">
    <property type="term" value="F:hydrolase activity"/>
    <property type="evidence" value="ECO:0007669"/>
    <property type="project" value="UniProtKB-KW"/>
</dbReference>
<evidence type="ECO:0008006" key="7">
    <source>
        <dbReference type="Google" id="ProtNLM"/>
    </source>
</evidence>
<keyword evidence="4" id="KW-0547">Nucleotide-binding</keyword>
<reference evidence="6" key="1">
    <citation type="submission" date="2016-10" db="EMBL/GenBank/DDBJ databases">
        <title>Sequence of Gallionella enrichment culture.</title>
        <authorList>
            <person name="Poehlein A."/>
            <person name="Muehling M."/>
            <person name="Daniel R."/>
        </authorList>
    </citation>
    <scope>NUCLEOTIDE SEQUENCE</scope>
</reference>
<dbReference type="InterPro" id="IPR051813">
    <property type="entry name" value="HepT_RNase_toxin"/>
</dbReference>